<proteinExistence type="predicted"/>
<dbReference type="Proteomes" id="UP000585474">
    <property type="component" value="Unassembled WGS sequence"/>
</dbReference>
<gene>
    <name evidence="1" type="ORF">Acr_09g0004020</name>
</gene>
<sequence>MAQIVRTAPCCTVPYTHPMKTYIRIENEGPKRNRVRGLTEIATAFGGAAIGVASGDVFELGVAGNDVVAEGFELRDGGFSGGGGDDPAFWILPRGFPARALVLDQDVRSPNFVRWHFGLLLALVCSIR</sequence>
<name>A0A7J0F6A2_9ERIC</name>
<dbReference type="GO" id="GO:0016853">
    <property type="term" value="F:isomerase activity"/>
    <property type="evidence" value="ECO:0007669"/>
    <property type="project" value="UniProtKB-KW"/>
</dbReference>
<comment type="caution">
    <text evidence="1">The sequence shown here is derived from an EMBL/GenBank/DDBJ whole genome shotgun (WGS) entry which is preliminary data.</text>
</comment>
<evidence type="ECO:0000313" key="1">
    <source>
        <dbReference type="EMBL" id="GFY93956.1"/>
    </source>
</evidence>
<keyword evidence="2" id="KW-1185">Reference proteome</keyword>
<accession>A0A7J0F6A2</accession>
<dbReference type="EMBL" id="BJWL01000009">
    <property type="protein sequence ID" value="GFY93956.1"/>
    <property type="molecule type" value="Genomic_DNA"/>
</dbReference>
<reference evidence="1 2" key="1">
    <citation type="submission" date="2019-07" db="EMBL/GenBank/DDBJ databases">
        <title>De Novo Assembly of kiwifruit Actinidia rufa.</title>
        <authorList>
            <person name="Sugita-Konishi S."/>
            <person name="Sato K."/>
            <person name="Mori E."/>
            <person name="Abe Y."/>
            <person name="Kisaki G."/>
            <person name="Hamano K."/>
            <person name="Suezawa K."/>
            <person name="Otani M."/>
            <person name="Fukuda T."/>
            <person name="Manabe T."/>
            <person name="Gomi K."/>
            <person name="Tabuchi M."/>
            <person name="Akimitsu K."/>
            <person name="Kataoka I."/>
        </authorList>
    </citation>
    <scope>NUCLEOTIDE SEQUENCE [LARGE SCALE GENOMIC DNA]</scope>
    <source>
        <strain evidence="2">cv. Fuchu</strain>
    </source>
</reference>
<dbReference type="AlphaFoldDB" id="A0A7J0F6A2"/>
<organism evidence="1 2">
    <name type="scientific">Actinidia rufa</name>
    <dbReference type="NCBI Taxonomy" id="165716"/>
    <lineage>
        <taxon>Eukaryota</taxon>
        <taxon>Viridiplantae</taxon>
        <taxon>Streptophyta</taxon>
        <taxon>Embryophyta</taxon>
        <taxon>Tracheophyta</taxon>
        <taxon>Spermatophyta</taxon>
        <taxon>Magnoliopsida</taxon>
        <taxon>eudicotyledons</taxon>
        <taxon>Gunneridae</taxon>
        <taxon>Pentapetalae</taxon>
        <taxon>asterids</taxon>
        <taxon>Ericales</taxon>
        <taxon>Actinidiaceae</taxon>
        <taxon>Actinidia</taxon>
    </lineage>
</organism>
<keyword evidence="1" id="KW-0413">Isomerase</keyword>
<dbReference type="OrthoDB" id="10552636at2759"/>
<protein>
    <submittedName>
        <fullName evidence="1">Peptidylprolyl cis/trans isomerase, NIMA-interacting 1</fullName>
    </submittedName>
</protein>
<evidence type="ECO:0000313" key="2">
    <source>
        <dbReference type="Proteomes" id="UP000585474"/>
    </source>
</evidence>